<dbReference type="PROSITE" id="PS50931">
    <property type="entry name" value="HTH_LYSR"/>
    <property type="match status" value="1"/>
</dbReference>
<dbReference type="InterPro" id="IPR036390">
    <property type="entry name" value="WH_DNA-bd_sf"/>
</dbReference>
<dbReference type="Gene3D" id="1.10.10.10">
    <property type="entry name" value="Winged helix-like DNA-binding domain superfamily/Winged helix DNA-binding domain"/>
    <property type="match status" value="1"/>
</dbReference>
<keyword evidence="7" id="KW-1185">Reference proteome</keyword>
<dbReference type="Proteomes" id="UP001374803">
    <property type="component" value="Chromosome"/>
</dbReference>
<evidence type="ECO:0000313" key="7">
    <source>
        <dbReference type="Proteomes" id="UP001374803"/>
    </source>
</evidence>
<dbReference type="PANTHER" id="PTHR30537:SF3">
    <property type="entry name" value="TRANSCRIPTIONAL REGULATORY PROTEIN"/>
    <property type="match status" value="1"/>
</dbReference>
<protein>
    <submittedName>
        <fullName evidence="6">LysR family transcriptional regulator</fullName>
    </submittedName>
</protein>
<dbReference type="InterPro" id="IPR058163">
    <property type="entry name" value="LysR-type_TF_proteobact-type"/>
</dbReference>
<dbReference type="InterPro" id="IPR036388">
    <property type="entry name" value="WH-like_DNA-bd_sf"/>
</dbReference>
<feature type="domain" description="HTH lysR-type" evidence="5">
    <location>
        <begin position="8"/>
        <end position="64"/>
    </location>
</feature>
<keyword evidence="3" id="KW-0238">DNA-binding</keyword>
<comment type="similarity">
    <text evidence="1">Belongs to the LysR transcriptional regulatory family.</text>
</comment>
<dbReference type="PANTHER" id="PTHR30537">
    <property type="entry name" value="HTH-TYPE TRANSCRIPTIONAL REGULATOR"/>
    <property type="match status" value="1"/>
</dbReference>
<dbReference type="Pfam" id="PF03466">
    <property type="entry name" value="LysR_substrate"/>
    <property type="match status" value="1"/>
</dbReference>
<dbReference type="EMBL" id="CP089983">
    <property type="protein sequence ID" value="WXB06654.1"/>
    <property type="molecule type" value="Genomic_DNA"/>
</dbReference>
<accession>A0ABZ2L6U3</accession>
<dbReference type="Pfam" id="PF00126">
    <property type="entry name" value="HTH_1"/>
    <property type="match status" value="1"/>
</dbReference>
<dbReference type="SUPFAM" id="SSF46785">
    <property type="entry name" value="Winged helix' DNA-binding domain"/>
    <property type="match status" value="1"/>
</dbReference>
<evidence type="ECO:0000259" key="5">
    <source>
        <dbReference type="PROSITE" id="PS50931"/>
    </source>
</evidence>
<evidence type="ECO:0000256" key="3">
    <source>
        <dbReference type="ARBA" id="ARBA00023125"/>
    </source>
</evidence>
<dbReference type="Gene3D" id="3.40.190.290">
    <property type="match status" value="1"/>
</dbReference>
<dbReference type="RefSeq" id="WP_394836309.1">
    <property type="nucleotide sequence ID" value="NZ_CP089929.1"/>
</dbReference>
<evidence type="ECO:0000256" key="2">
    <source>
        <dbReference type="ARBA" id="ARBA00023015"/>
    </source>
</evidence>
<evidence type="ECO:0000313" key="6">
    <source>
        <dbReference type="EMBL" id="WXB06654.1"/>
    </source>
</evidence>
<name>A0ABZ2L6U3_9BACT</name>
<keyword evidence="4" id="KW-0804">Transcription</keyword>
<keyword evidence="2" id="KW-0805">Transcription regulation</keyword>
<dbReference type="SUPFAM" id="SSF53850">
    <property type="entry name" value="Periplasmic binding protein-like II"/>
    <property type="match status" value="1"/>
</dbReference>
<sequence length="295" mass="32420">MGGPTRANWDDLKVFLAVARAKTLGQAAKSLGQAQPTIGRRLRALEEAVGQKLFQRTDSGFVLTDEGAAVFANAERMEEEAIAFERHLAGSAHDLEGMLRVSTSEWFASHALAPIFAAFSRAHPNVTIELVAETRLLRLARREADLVFRFRRFDEPDVLTTKVTHIPFALYAAPVYVERHGIPKVGHGEAHALITMDTAFGTFADVTWLRERFPTARMALRSNSRDVQAAMCIGGAGLAVLPRWIGDSSPGLCEISLDEPPPGRDIWAGYHRDLRSLPRLRALLDATVSALSKGR</sequence>
<gene>
    <name evidence="6" type="ORF">LVJ94_05325</name>
</gene>
<dbReference type="InterPro" id="IPR005119">
    <property type="entry name" value="LysR_subst-bd"/>
</dbReference>
<dbReference type="InterPro" id="IPR000847">
    <property type="entry name" value="LysR_HTH_N"/>
</dbReference>
<dbReference type="PRINTS" id="PR00039">
    <property type="entry name" value="HTHLYSR"/>
</dbReference>
<evidence type="ECO:0000256" key="4">
    <source>
        <dbReference type="ARBA" id="ARBA00023163"/>
    </source>
</evidence>
<proteinExistence type="inferred from homology"/>
<reference evidence="6" key="1">
    <citation type="submission" date="2021-12" db="EMBL/GenBank/DDBJ databases">
        <title>Discovery of the Pendulisporaceae a myxobacterial family with distinct sporulation behavior and unique specialized metabolism.</title>
        <authorList>
            <person name="Garcia R."/>
            <person name="Popoff A."/>
            <person name="Bader C.D."/>
            <person name="Loehr J."/>
            <person name="Walesch S."/>
            <person name="Walt C."/>
            <person name="Boldt J."/>
            <person name="Bunk B."/>
            <person name="Haeckl F.J.F.P.J."/>
            <person name="Gunesch A.P."/>
            <person name="Birkelbach J."/>
            <person name="Nuebel U."/>
            <person name="Pietschmann T."/>
            <person name="Bach T."/>
            <person name="Mueller R."/>
        </authorList>
    </citation>
    <scope>NUCLEOTIDE SEQUENCE</scope>
    <source>
        <strain evidence="6">MSr11367</strain>
    </source>
</reference>
<organism evidence="6 7">
    <name type="scientific">Pendulispora rubella</name>
    <dbReference type="NCBI Taxonomy" id="2741070"/>
    <lineage>
        <taxon>Bacteria</taxon>
        <taxon>Pseudomonadati</taxon>
        <taxon>Myxococcota</taxon>
        <taxon>Myxococcia</taxon>
        <taxon>Myxococcales</taxon>
        <taxon>Sorangiineae</taxon>
        <taxon>Pendulisporaceae</taxon>
        <taxon>Pendulispora</taxon>
    </lineage>
</organism>
<evidence type="ECO:0000256" key="1">
    <source>
        <dbReference type="ARBA" id="ARBA00009437"/>
    </source>
</evidence>